<dbReference type="Proteomes" id="UP001341840">
    <property type="component" value="Unassembled WGS sequence"/>
</dbReference>
<gene>
    <name evidence="2" type="ORF">PIB30_044807</name>
</gene>
<keyword evidence="3" id="KW-1185">Reference proteome</keyword>
<name>A0ABU6UIQ1_9FABA</name>
<sequence length="192" mass="21224">MHIVIWFTPLTLLSSFSPLPALLPAPTSRTTTTATSILRFLCTEHLCLHHRWRGLGQPLLCELPFTLSCVSPAASIITSGLLPLLLPCSFAFAFTLFQGGLRRHLPRVLPPLQLVPLLGTLANRCSDHVFGRYPRRTLAKSTDTAFRGSSALTSLHYPFLSAQRTVLPFKCGDAVLHAVLVDSYLRHLSSYF</sequence>
<proteinExistence type="predicted"/>
<feature type="signal peptide" evidence="1">
    <location>
        <begin position="1"/>
        <end position="21"/>
    </location>
</feature>
<evidence type="ECO:0000313" key="2">
    <source>
        <dbReference type="EMBL" id="MED6159718.1"/>
    </source>
</evidence>
<organism evidence="2 3">
    <name type="scientific">Stylosanthes scabra</name>
    <dbReference type="NCBI Taxonomy" id="79078"/>
    <lineage>
        <taxon>Eukaryota</taxon>
        <taxon>Viridiplantae</taxon>
        <taxon>Streptophyta</taxon>
        <taxon>Embryophyta</taxon>
        <taxon>Tracheophyta</taxon>
        <taxon>Spermatophyta</taxon>
        <taxon>Magnoliopsida</taxon>
        <taxon>eudicotyledons</taxon>
        <taxon>Gunneridae</taxon>
        <taxon>Pentapetalae</taxon>
        <taxon>rosids</taxon>
        <taxon>fabids</taxon>
        <taxon>Fabales</taxon>
        <taxon>Fabaceae</taxon>
        <taxon>Papilionoideae</taxon>
        <taxon>50 kb inversion clade</taxon>
        <taxon>dalbergioids sensu lato</taxon>
        <taxon>Dalbergieae</taxon>
        <taxon>Pterocarpus clade</taxon>
        <taxon>Stylosanthes</taxon>
    </lineage>
</organism>
<dbReference type="EMBL" id="JASCZI010121098">
    <property type="protein sequence ID" value="MED6159718.1"/>
    <property type="molecule type" value="Genomic_DNA"/>
</dbReference>
<comment type="caution">
    <text evidence="2">The sequence shown here is derived from an EMBL/GenBank/DDBJ whole genome shotgun (WGS) entry which is preliminary data.</text>
</comment>
<keyword evidence="1" id="KW-0732">Signal</keyword>
<protein>
    <recommendedName>
        <fullName evidence="4">Secreted protein</fullName>
    </recommendedName>
</protein>
<feature type="chain" id="PRO_5047102451" description="Secreted protein" evidence="1">
    <location>
        <begin position="22"/>
        <end position="192"/>
    </location>
</feature>
<evidence type="ECO:0000313" key="3">
    <source>
        <dbReference type="Proteomes" id="UP001341840"/>
    </source>
</evidence>
<evidence type="ECO:0008006" key="4">
    <source>
        <dbReference type="Google" id="ProtNLM"/>
    </source>
</evidence>
<evidence type="ECO:0000256" key="1">
    <source>
        <dbReference type="SAM" id="SignalP"/>
    </source>
</evidence>
<accession>A0ABU6UIQ1</accession>
<reference evidence="2 3" key="1">
    <citation type="journal article" date="2023" name="Plants (Basel)">
        <title>Bridging the Gap: Combining Genomics and Transcriptomics Approaches to Understand Stylosanthes scabra, an Orphan Legume from the Brazilian Caatinga.</title>
        <authorList>
            <person name="Ferreira-Neto J.R.C."/>
            <person name="da Silva M.D."/>
            <person name="Binneck E."/>
            <person name="de Melo N.F."/>
            <person name="da Silva R.H."/>
            <person name="de Melo A.L.T.M."/>
            <person name="Pandolfi V."/>
            <person name="Bustamante F.O."/>
            <person name="Brasileiro-Vidal A.C."/>
            <person name="Benko-Iseppon A.M."/>
        </authorList>
    </citation>
    <scope>NUCLEOTIDE SEQUENCE [LARGE SCALE GENOMIC DNA]</scope>
    <source>
        <tissue evidence="2">Leaves</tissue>
    </source>
</reference>